<dbReference type="OMA" id="ELIMDYD"/>
<dbReference type="HOGENOM" id="CLU_2325273_0_0_1"/>
<dbReference type="RefSeq" id="XP_001456878.1">
    <property type="nucleotide sequence ID" value="XM_001456841.2"/>
</dbReference>
<dbReference type="OrthoDB" id="10325953at2759"/>
<dbReference type="EMBL" id="CT868655">
    <property type="protein sequence ID" value="CAK89481.1"/>
    <property type="molecule type" value="Genomic_DNA"/>
</dbReference>
<accession>A0E2G4</accession>
<reference evidence="1 2" key="1">
    <citation type="journal article" date="2006" name="Nature">
        <title>Global trends of whole-genome duplications revealed by the ciliate Paramecium tetraurelia.</title>
        <authorList>
            <consortium name="Genoscope"/>
            <person name="Aury J.-M."/>
            <person name="Jaillon O."/>
            <person name="Duret L."/>
            <person name="Noel B."/>
            <person name="Jubin C."/>
            <person name="Porcel B.M."/>
            <person name="Segurens B."/>
            <person name="Daubin V."/>
            <person name="Anthouard V."/>
            <person name="Aiach N."/>
            <person name="Arnaiz O."/>
            <person name="Billaut A."/>
            <person name="Beisson J."/>
            <person name="Blanc I."/>
            <person name="Bouhouche K."/>
            <person name="Camara F."/>
            <person name="Duharcourt S."/>
            <person name="Guigo R."/>
            <person name="Gogendeau D."/>
            <person name="Katinka M."/>
            <person name="Keller A.-M."/>
            <person name="Kissmehl R."/>
            <person name="Klotz C."/>
            <person name="Koll F."/>
            <person name="Le Moue A."/>
            <person name="Lepere C."/>
            <person name="Malinsky S."/>
            <person name="Nowacki M."/>
            <person name="Nowak J.K."/>
            <person name="Plattner H."/>
            <person name="Poulain J."/>
            <person name="Ruiz F."/>
            <person name="Serrano V."/>
            <person name="Zagulski M."/>
            <person name="Dessen P."/>
            <person name="Betermier M."/>
            <person name="Weissenbach J."/>
            <person name="Scarpelli C."/>
            <person name="Schachter V."/>
            <person name="Sperling L."/>
            <person name="Meyer E."/>
            <person name="Cohen J."/>
            <person name="Wincker P."/>
        </authorList>
    </citation>
    <scope>NUCLEOTIDE SEQUENCE [LARGE SCALE GENOMIC DNA]</scope>
    <source>
        <strain evidence="1 2">Stock d4-2</strain>
    </source>
</reference>
<dbReference type="GeneID" id="5042673"/>
<proteinExistence type="predicted"/>
<gene>
    <name evidence="1" type="ORF">GSPATT00022653001</name>
</gene>
<dbReference type="AlphaFoldDB" id="A0E2G4"/>
<protein>
    <submittedName>
        <fullName evidence="1">Uncharacterized protein</fullName>
    </submittedName>
</protein>
<dbReference type="KEGG" id="ptm:GSPATT00022653001"/>
<organism evidence="1 2">
    <name type="scientific">Paramecium tetraurelia</name>
    <dbReference type="NCBI Taxonomy" id="5888"/>
    <lineage>
        <taxon>Eukaryota</taxon>
        <taxon>Sar</taxon>
        <taxon>Alveolata</taxon>
        <taxon>Ciliophora</taxon>
        <taxon>Intramacronucleata</taxon>
        <taxon>Oligohymenophorea</taxon>
        <taxon>Peniculida</taxon>
        <taxon>Parameciidae</taxon>
        <taxon>Paramecium</taxon>
    </lineage>
</organism>
<evidence type="ECO:0000313" key="1">
    <source>
        <dbReference type="EMBL" id="CAK89481.1"/>
    </source>
</evidence>
<dbReference type="Proteomes" id="UP000000600">
    <property type="component" value="Unassembled WGS sequence"/>
</dbReference>
<keyword evidence="2" id="KW-1185">Reference proteome</keyword>
<dbReference type="InParanoid" id="A0E2G4"/>
<name>A0E2G4_PARTE</name>
<evidence type="ECO:0000313" key="2">
    <source>
        <dbReference type="Proteomes" id="UP000000600"/>
    </source>
</evidence>
<sequence>MFNDNIKQSRQIKIDNDANIKNTIFKKASKATSNYFMPYNYKQMENPSESARQYQMNLEYKRLTRREFRNIFNRKYGRGNDSWKTQKVELIMDYDFPIQ</sequence>